<dbReference type="Proteomes" id="UP000242869">
    <property type="component" value="Unassembled WGS sequence"/>
</dbReference>
<feature type="coiled-coil region" evidence="1">
    <location>
        <begin position="5"/>
        <end position="53"/>
    </location>
</feature>
<evidence type="ECO:0000313" key="2">
    <source>
        <dbReference type="EMBL" id="SFN49212.1"/>
    </source>
</evidence>
<sequence length="65" mass="7414">MEAELARLEEKVNLLARVCTDLRTENQVLRQQLLEEKQEALKLKQKVEGATERVAAILARLPEDA</sequence>
<gene>
    <name evidence="2" type="ORF">SAMN05660284_01623</name>
</gene>
<accession>A0A1I4ZG35</accession>
<protein>
    <recommendedName>
        <fullName evidence="4">Cell division protein ZapB</fullName>
    </recommendedName>
</protein>
<reference evidence="3" key="1">
    <citation type="submission" date="2016-10" db="EMBL/GenBank/DDBJ databases">
        <authorList>
            <person name="Varghese N."/>
            <person name="Submissions S."/>
        </authorList>
    </citation>
    <scope>NUCLEOTIDE SEQUENCE [LARGE SCALE GENOMIC DNA]</scope>
    <source>
        <strain evidence="3">DSM 6150</strain>
    </source>
</reference>
<dbReference type="STRING" id="83765.SAMN05660284_01623"/>
<proteinExistence type="predicted"/>
<name>A0A1I4ZG35_9NEIS</name>
<keyword evidence="3" id="KW-1185">Reference proteome</keyword>
<evidence type="ECO:0008006" key="4">
    <source>
        <dbReference type="Google" id="ProtNLM"/>
    </source>
</evidence>
<dbReference type="OrthoDB" id="9135331at2"/>
<evidence type="ECO:0000256" key="1">
    <source>
        <dbReference type="SAM" id="Coils"/>
    </source>
</evidence>
<dbReference type="EMBL" id="FOVE01000010">
    <property type="protein sequence ID" value="SFN49212.1"/>
    <property type="molecule type" value="Genomic_DNA"/>
</dbReference>
<organism evidence="2 3">
    <name type="scientific">Formivibrio citricus</name>
    <dbReference type="NCBI Taxonomy" id="83765"/>
    <lineage>
        <taxon>Bacteria</taxon>
        <taxon>Pseudomonadati</taxon>
        <taxon>Pseudomonadota</taxon>
        <taxon>Betaproteobacteria</taxon>
        <taxon>Neisseriales</taxon>
        <taxon>Chitinibacteraceae</taxon>
        <taxon>Formivibrio</taxon>
    </lineage>
</organism>
<keyword evidence="1" id="KW-0175">Coiled coil</keyword>
<dbReference type="AlphaFoldDB" id="A0A1I4ZG35"/>
<dbReference type="RefSeq" id="WP_091194228.1">
    <property type="nucleotide sequence ID" value="NZ_FOVE01000010.1"/>
</dbReference>
<evidence type="ECO:0000313" key="3">
    <source>
        <dbReference type="Proteomes" id="UP000242869"/>
    </source>
</evidence>